<dbReference type="GO" id="GO:0036424">
    <property type="term" value="F:L-phosphoserine phosphatase activity"/>
    <property type="evidence" value="ECO:0007669"/>
    <property type="project" value="TreeGrafter"/>
</dbReference>
<dbReference type="InterPro" id="IPR029057">
    <property type="entry name" value="PRTase-like"/>
</dbReference>
<dbReference type="PANTHER" id="PTHR43344:SF20">
    <property type="entry name" value="URACIL PHOSPHORIBOSYLTRANSFERASE"/>
    <property type="match status" value="1"/>
</dbReference>
<dbReference type="AlphaFoldDB" id="A0A194X1E4"/>
<evidence type="ECO:0000259" key="2">
    <source>
        <dbReference type="Pfam" id="PF14681"/>
    </source>
</evidence>
<dbReference type="Pfam" id="PF12710">
    <property type="entry name" value="HAD"/>
    <property type="match status" value="1"/>
</dbReference>
<organism evidence="3 4">
    <name type="scientific">Mollisia scopiformis</name>
    <name type="common">Conifer needle endophyte fungus</name>
    <name type="synonym">Phialocephala scopiformis</name>
    <dbReference type="NCBI Taxonomy" id="149040"/>
    <lineage>
        <taxon>Eukaryota</taxon>
        <taxon>Fungi</taxon>
        <taxon>Dikarya</taxon>
        <taxon>Ascomycota</taxon>
        <taxon>Pezizomycotina</taxon>
        <taxon>Leotiomycetes</taxon>
        <taxon>Helotiales</taxon>
        <taxon>Mollisiaceae</taxon>
        <taxon>Mollisia</taxon>
    </lineage>
</organism>
<dbReference type="SUPFAM" id="SSF52540">
    <property type="entry name" value="P-loop containing nucleoside triphosphate hydrolases"/>
    <property type="match status" value="1"/>
</dbReference>
<dbReference type="CDD" id="cd06223">
    <property type="entry name" value="PRTases_typeI"/>
    <property type="match status" value="1"/>
</dbReference>
<evidence type="ECO:0000313" key="3">
    <source>
        <dbReference type="EMBL" id="KUJ14013.1"/>
    </source>
</evidence>
<accession>A0A194X1E4</accession>
<reference evidence="3 4" key="1">
    <citation type="submission" date="2015-10" db="EMBL/GenBank/DDBJ databases">
        <title>Full genome of DAOMC 229536 Phialocephala scopiformis, a fungal endophyte of spruce producing the potent anti-insectan compound rugulosin.</title>
        <authorList>
            <consortium name="DOE Joint Genome Institute"/>
            <person name="Walker A.K."/>
            <person name="Frasz S.L."/>
            <person name="Seifert K.A."/>
            <person name="Miller J.D."/>
            <person name="Mondo S.J."/>
            <person name="Labutti K."/>
            <person name="Lipzen A."/>
            <person name="Dockter R."/>
            <person name="Kennedy M."/>
            <person name="Grigoriev I.V."/>
            <person name="Spatafora J.W."/>
        </authorList>
    </citation>
    <scope>NUCLEOTIDE SEQUENCE [LARGE SCALE GENOMIC DNA]</scope>
    <source>
        <strain evidence="3 4">CBS 120377</strain>
    </source>
</reference>
<dbReference type="InParanoid" id="A0A194X1E4"/>
<evidence type="ECO:0000313" key="4">
    <source>
        <dbReference type="Proteomes" id="UP000070700"/>
    </source>
</evidence>
<dbReference type="RefSeq" id="XP_018068368.1">
    <property type="nucleotide sequence ID" value="XM_018212132.1"/>
</dbReference>
<dbReference type="SUPFAM" id="SSF53271">
    <property type="entry name" value="PRTase-like"/>
    <property type="match status" value="1"/>
</dbReference>
<dbReference type="GO" id="GO:0006564">
    <property type="term" value="P:L-serine biosynthetic process"/>
    <property type="evidence" value="ECO:0007669"/>
    <property type="project" value="TreeGrafter"/>
</dbReference>
<feature type="domain" description="Phosphoribosyltransferase" evidence="2">
    <location>
        <begin position="508"/>
        <end position="704"/>
    </location>
</feature>
<proteinExistence type="predicted"/>
<dbReference type="Proteomes" id="UP000070700">
    <property type="component" value="Unassembled WGS sequence"/>
</dbReference>
<dbReference type="InterPro" id="IPR023214">
    <property type="entry name" value="HAD_sf"/>
</dbReference>
<dbReference type="GO" id="GO:0000287">
    <property type="term" value="F:magnesium ion binding"/>
    <property type="evidence" value="ECO:0007669"/>
    <property type="project" value="TreeGrafter"/>
</dbReference>
<dbReference type="OrthoDB" id="5416609at2759"/>
<dbReference type="Gene3D" id="3.40.50.1000">
    <property type="entry name" value="HAD superfamily/HAD-like"/>
    <property type="match status" value="1"/>
</dbReference>
<dbReference type="EMBL" id="KQ947421">
    <property type="protein sequence ID" value="KUJ14013.1"/>
    <property type="molecule type" value="Genomic_DNA"/>
</dbReference>
<dbReference type="STRING" id="149040.A0A194X1E4"/>
<dbReference type="Pfam" id="PF14681">
    <property type="entry name" value="UPRTase"/>
    <property type="match status" value="1"/>
</dbReference>
<feature type="region of interest" description="Disordered" evidence="1">
    <location>
        <begin position="717"/>
        <end position="736"/>
    </location>
</feature>
<dbReference type="Pfam" id="PF13207">
    <property type="entry name" value="AAA_17"/>
    <property type="match status" value="1"/>
</dbReference>
<dbReference type="InterPro" id="IPR036412">
    <property type="entry name" value="HAD-like_sf"/>
</dbReference>
<sequence>MPINPLPDNPSQIPNIRADTKKKPIIIGLYGVPGSGKTFLLKQLKQAFLPNKFWFWEGSEVISNIVEGGLDAFKKLKDAEKVEWREKAITMIRYECNNRIGVITGHFTFWADGTEAPLLVITQADLNTYTHIIYLDIDPNIVAARAEGDKERIRAKTSVGHIRKWQIFEKTELRKLCRDNGILFTMASEIETPVLDQDNDMVSKVMKPVIDQVTPLIYDFAIHNEKYNRLQAISYLDRILLADPRKLKTILLLDGDGTLVEDDTGDEFWKRFLRSDERLEKGHDPTINPLKVLFSSKMGHSYLAFRQATLLYEDGADAGRYDHICYMDTLVQSVHPDFLKLLEAVQRSENVGAVIVTCGPRRLWEDLMMHEGLSETVKVVGGGRISDGFVVTPTVKAALVDHLRGKHGVYTWGFGDSLLDLPMLKKTDQSVVVVGRRGSSSPAFDDALDAAIEAGTLTARQVSLPLNTPPRLDHRRLPPVTLTDPNFLEEIFRRRSPQSTTLTVLHATNTNAAKLLMTPTRDAKVSGPALREAHRRVGWYLATQFVCESIGLEDYPIAHVQGHETSGYRLMQEDRTTIIALMRGGEPMALGVSDAFPLAMFVHANEPKDIGTHHIKGQHTIIIIDSVINGGKTVERFVKYVWSIWYPIHIVVVAGVVHSQCLSDDGVLRRLGEDSHLTIVALRVSDNKFTGRGTTDTGNRLFNTTYLLDRLVKNERGNDEEGSKLQDSKDVHGKKA</sequence>
<evidence type="ECO:0000256" key="1">
    <source>
        <dbReference type="SAM" id="MobiDB-lite"/>
    </source>
</evidence>
<protein>
    <recommendedName>
        <fullName evidence="2">Phosphoribosyltransferase domain-containing protein</fullName>
    </recommendedName>
</protein>
<dbReference type="SUPFAM" id="SSF56784">
    <property type="entry name" value="HAD-like"/>
    <property type="match status" value="1"/>
</dbReference>
<dbReference type="InterPro" id="IPR000836">
    <property type="entry name" value="PRTase_dom"/>
</dbReference>
<dbReference type="KEGG" id="psco:LY89DRAFT_651081"/>
<dbReference type="Gene3D" id="3.40.50.300">
    <property type="entry name" value="P-loop containing nucleotide triphosphate hydrolases"/>
    <property type="match status" value="1"/>
</dbReference>
<name>A0A194X1E4_MOLSC</name>
<keyword evidence="4" id="KW-1185">Reference proteome</keyword>
<dbReference type="InterPro" id="IPR027417">
    <property type="entry name" value="P-loop_NTPase"/>
</dbReference>
<dbReference type="PANTHER" id="PTHR43344">
    <property type="entry name" value="PHOSPHOSERINE PHOSPHATASE"/>
    <property type="match status" value="1"/>
</dbReference>
<gene>
    <name evidence="3" type="ORF">LY89DRAFT_651081</name>
</gene>
<dbReference type="GO" id="GO:0005737">
    <property type="term" value="C:cytoplasm"/>
    <property type="evidence" value="ECO:0007669"/>
    <property type="project" value="TreeGrafter"/>
</dbReference>
<dbReference type="InterPro" id="IPR050582">
    <property type="entry name" value="HAD-like_SerB"/>
</dbReference>
<dbReference type="GeneID" id="28821858"/>
<dbReference type="Gene3D" id="3.40.50.2020">
    <property type="match status" value="1"/>
</dbReference>